<reference evidence="1 2" key="1">
    <citation type="submission" date="2016-12" db="EMBL/GenBank/DDBJ databases">
        <title>The genomes of Aspergillus section Nigri reveals drivers in fungal speciation.</title>
        <authorList>
            <consortium name="DOE Joint Genome Institute"/>
            <person name="Vesth T.C."/>
            <person name="Nybo J."/>
            <person name="Theobald S."/>
            <person name="Brandl J."/>
            <person name="Frisvad J.C."/>
            <person name="Nielsen K.F."/>
            <person name="Lyhne E.K."/>
            <person name="Kogle M.E."/>
            <person name="Kuo A."/>
            <person name="Riley R."/>
            <person name="Clum A."/>
            <person name="Nolan M."/>
            <person name="Lipzen A."/>
            <person name="Salamov A."/>
            <person name="Henrissat B."/>
            <person name="Wiebenga A."/>
            <person name="De Vries R.P."/>
            <person name="Grigoriev I.V."/>
            <person name="Mortensen U.H."/>
            <person name="Andersen M.R."/>
            <person name="Baker S.E."/>
        </authorList>
    </citation>
    <scope>NUCLEOTIDE SEQUENCE [LARGE SCALE GENOMIC DNA]</scope>
    <source>
        <strain evidence="1 2">CBS 121591</strain>
    </source>
</reference>
<gene>
    <name evidence="1" type="ORF">BO82DRAFT_58576</name>
</gene>
<sequence length="152" mass="17113">MKDFSEYSMMLCDRSAGLCIFQTGLSICSSSHWQAQGVTKQAPSTRRSQQRHNPDMVRLSLHPVMFDQWKLSLPTTEASLFQGRLEWSPTASGTRKAPRGISWLASLLLLSAFLSLDLELLSRIIPGPACMGKVVYVGPEFDHYFVRIHILK</sequence>
<keyword evidence="2" id="KW-1185">Reference proteome</keyword>
<name>A0A319CEF9_9EURO</name>
<dbReference type="GeneID" id="37144095"/>
<dbReference type="AlphaFoldDB" id="A0A319CEF9"/>
<dbReference type="EMBL" id="KZ821693">
    <property type="protein sequence ID" value="PYH82870.1"/>
    <property type="molecule type" value="Genomic_DNA"/>
</dbReference>
<organism evidence="1 2">
    <name type="scientific">Aspergillus uvarum CBS 121591</name>
    <dbReference type="NCBI Taxonomy" id="1448315"/>
    <lineage>
        <taxon>Eukaryota</taxon>
        <taxon>Fungi</taxon>
        <taxon>Dikarya</taxon>
        <taxon>Ascomycota</taxon>
        <taxon>Pezizomycotina</taxon>
        <taxon>Eurotiomycetes</taxon>
        <taxon>Eurotiomycetidae</taxon>
        <taxon>Eurotiales</taxon>
        <taxon>Aspergillaceae</taxon>
        <taxon>Aspergillus</taxon>
        <taxon>Aspergillus subgen. Circumdati</taxon>
    </lineage>
</organism>
<proteinExistence type="predicted"/>
<accession>A0A319CEF9</accession>
<dbReference type="VEuPathDB" id="FungiDB:BO82DRAFT_58576"/>
<dbReference type="RefSeq" id="XP_025493070.1">
    <property type="nucleotide sequence ID" value="XM_025641353.1"/>
</dbReference>
<protein>
    <submittedName>
        <fullName evidence="1">Uncharacterized protein</fullName>
    </submittedName>
</protein>
<dbReference type="Proteomes" id="UP000248340">
    <property type="component" value="Unassembled WGS sequence"/>
</dbReference>
<evidence type="ECO:0000313" key="1">
    <source>
        <dbReference type="EMBL" id="PYH82870.1"/>
    </source>
</evidence>
<evidence type="ECO:0000313" key="2">
    <source>
        <dbReference type="Proteomes" id="UP000248340"/>
    </source>
</evidence>